<feature type="compositionally biased region" description="Polar residues" evidence="4">
    <location>
        <begin position="21"/>
        <end position="31"/>
    </location>
</feature>
<dbReference type="SMART" id="SM00823">
    <property type="entry name" value="PKS_PP"/>
    <property type="match status" value="1"/>
</dbReference>
<dbReference type="InterPro" id="IPR045851">
    <property type="entry name" value="AMP-bd_C_sf"/>
</dbReference>
<dbReference type="Gene3D" id="3.40.50.1820">
    <property type="entry name" value="alpha/beta hydrolase"/>
    <property type="match status" value="1"/>
</dbReference>
<dbReference type="InterPro" id="IPR042099">
    <property type="entry name" value="ANL_N_sf"/>
</dbReference>
<evidence type="ECO:0000256" key="3">
    <source>
        <dbReference type="ARBA" id="ARBA00022553"/>
    </source>
</evidence>
<dbReference type="InterPro" id="IPR020806">
    <property type="entry name" value="PKS_PP-bd"/>
</dbReference>
<evidence type="ECO:0000313" key="6">
    <source>
        <dbReference type="EMBL" id="RLV81927.1"/>
    </source>
</evidence>
<dbReference type="SUPFAM" id="SSF56801">
    <property type="entry name" value="Acetyl-CoA synthetase-like"/>
    <property type="match status" value="1"/>
</dbReference>
<keyword evidence="2" id="KW-0596">Phosphopantetheine</keyword>
<keyword evidence="3" id="KW-0597">Phosphoprotein</keyword>
<dbReference type="GO" id="GO:0005737">
    <property type="term" value="C:cytoplasm"/>
    <property type="evidence" value="ECO:0007669"/>
    <property type="project" value="TreeGrafter"/>
</dbReference>
<dbReference type="InterPro" id="IPR009081">
    <property type="entry name" value="PP-bd_ACP"/>
</dbReference>
<dbReference type="GO" id="GO:0044550">
    <property type="term" value="P:secondary metabolite biosynthetic process"/>
    <property type="evidence" value="ECO:0007669"/>
    <property type="project" value="TreeGrafter"/>
</dbReference>
<dbReference type="Gene3D" id="3.30.300.30">
    <property type="match status" value="1"/>
</dbReference>
<comment type="caution">
    <text evidence="6">The sequence shown here is derived from an EMBL/GenBank/DDBJ whole genome shotgun (WGS) entry which is preliminary data.</text>
</comment>
<name>A0A3L8RQL5_STRRN</name>
<sequence length="968" mass="105387">MFGTVTFVASESGRKRGRGGMTSQPLNTSVPQEGAEPKSVARLLLRAARDHAHSGVRYLVGPTAGESVWQPYPELLESALGLLSALRDRGLRPQDKVALLLDRQPEFLTVLWACLLGGFVPCPMVPVSGDPARWAAQLTHVNGLLGGPLLVTTEATRAELPEVPGLAVAVVEELRAAEDASGAERGQPPAIHSAAPDDLALLVLTSGSTGNSKAVMLTHGNILASMAGKAGKQRLTATDTTFNWISYDHVAALLEAHMLPLYVGAEQLHAEAAVILEEPLRFLRIISRHKVTMTFTPNFLLGPLNSSAHEMAEEISAGGEGLDLSALRHIVSGGEANVVATGEAFLAHYAPYGLREAALWPAFGMTETCAGSIYNRAFPATDAGQEFANLGTPVEGLRIRVADDDHRALPTGEIGELQLSGPMITPGYYNNHDATEEAFTPDGWFRSGDLGRIDEGRLTLVGRSKDSVIVNGVNYFSHEIEAALEQLDDVAGGYVAAFPTRRPGSDTEQLVIAVSPEPADDDEAGLHRMITAVRSTVVIHWGFRPFLILPLPKDAFPKTSLGKTLRRRMRQRLESGGYDDVIERVAELTTRRLGGHTPPEGETERILAGIYAEMFDTTPDRISATASFFDLGGTSLDILRLRRQVHRRLGVADLPVITVLTAPSVRQLAARLDGGGAPGAVAYDPVVPLQTGGEKTPLFCVHPGVGEVLVFVNLAKYFVGDRPFHALRARGFNEGEKPFTSFEEMVECYVEAIRARQPHGPYAVAGYSYGGAVAFEIAKALEAQGERVDFVGSFNLPPHIKYRMDELDFIETATNLAFFLDLVNKKQSLELPAELRPLSQEEQLARLLRIAPPARLDELDLDLDKFTAWAELAHGLTTLGRDYHPSGTTRSMTVFYAIPLRGTKEDWLANELRRWDDYTTEPNRYLDVPGEHYTLMGPRHVAAFQAVLRRELDRALDDADRARTTGRS</sequence>
<dbReference type="Gene3D" id="1.10.1200.10">
    <property type="entry name" value="ACP-like"/>
    <property type="match status" value="1"/>
</dbReference>
<dbReference type="PANTHER" id="PTHR45527">
    <property type="entry name" value="NONRIBOSOMAL PEPTIDE SYNTHETASE"/>
    <property type="match status" value="1"/>
</dbReference>
<dbReference type="PROSITE" id="PS00455">
    <property type="entry name" value="AMP_BINDING"/>
    <property type="match status" value="1"/>
</dbReference>
<dbReference type="InterPro" id="IPR020802">
    <property type="entry name" value="TesA-like"/>
</dbReference>
<dbReference type="PANTHER" id="PTHR45527:SF1">
    <property type="entry name" value="FATTY ACID SYNTHASE"/>
    <property type="match status" value="1"/>
</dbReference>
<dbReference type="STRING" id="1343740.M271_17485"/>
<dbReference type="SUPFAM" id="SSF53474">
    <property type="entry name" value="alpha/beta-Hydrolases"/>
    <property type="match status" value="1"/>
</dbReference>
<feature type="domain" description="Carrier" evidence="5">
    <location>
        <begin position="598"/>
        <end position="676"/>
    </location>
</feature>
<feature type="region of interest" description="Disordered" evidence="4">
    <location>
        <begin position="9"/>
        <end position="35"/>
    </location>
</feature>
<dbReference type="Gene3D" id="3.40.50.12780">
    <property type="entry name" value="N-terminal domain of ligase-like"/>
    <property type="match status" value="1"/>
</dbReference>
<dbReference type="GO" id="GO:0043041">
    <property type="term" value="P:amino acid activation for nonribosomal peptide biosynthetic process"/>
    <property type="evidence" value="ECO:0007669"/>
    <property type="project" value="TreeGrafter"/>
</dbReference>
<dbReference type="Pfam" id="PF00975">
    <property type="entry name" value="Thioesterase"/>
    <property type="match status" value="1"/>
</dbReference>
<dbReference type="InterPro" id="IPR029058">
    <property type="entry name" value="AB_hydrolase_fold"/>
</dbReference>
<dbReference type="EMBL" id="QYCY01000001">
    <property type="protein sequence ID" value="RLV81927.1"/>
    <property type="molecule type" value="Genomic_DNA"/>
</dbReference>
<dbReference type="SMART" id="SM00824">
    <property type="entry name" value="PKS_TE"/>
    <property type="match status" value="1"/>
</dbReference>
<evidence type="ECO:0000256" key="4">
    <source>
        <dbReference type="SAM" id="MobiDB-lite"/>
    </source>
</evidence>
<protein>
    <submittedName>
        <fullName evidence="6">EchA</fullName>
    </submittedName>
</protein>
<gene>
    <name evidence="6" type="ORF">D3C57_126120</name>
</gene>
<dbReference type="GO" id="GO:0031177">
    <property type="term" value="F:phosphopantetheine binding"/>
    <property type="evidence" value="ECO:0007669"/>
    <property type="project" value="InterPro"/>
</dbReference>
<proteinExistence type="predicted"/>
<dbReference type="GO" id="GO:0017000">
    <property type="term" value="P:antibiotic biosynthetic process"/>
    <property type="evidence" value="ECO:0007669"/>
    <property type="project" value="UniProtKB-ARBA"/>
</dbReference>
<comment type="cofactor">
    <cofactor evidence="1">
        <name>pantetheine 4'-phosphate</name>
        <dbReference type="ChEBI" id="CHEBI:47942"/>
    </cofactor>
</comment>
<reference evidence="6 7" key="1">
    <citation type="journal article" date="2018" name="J. Biol. Chem.">
        <title>Discovery of the actinoplanic acid pathway in Streptomyces rapamycinicus reveals a genetically conserved synergism with rapamycin.</title>
        <authorList>
            <person name="Mrak P."/>
            <person name="Krastel P."/>
            <person name="Pivk Lukancic P."/>
            <person name="Tao J."/>
            <person name="Pistorius D."/>
            <person name="Moore C.M."/>
        </authorList>
    </citation>
    <scope>NUCLEOTIDE SEQUENCE [LARGE SCALE GENOMIC DNA]</scope>
    <source>
        <strain evidence="6 7">NRRL 5491</strain>
    </source>
</reference>
<dbReference type="Pfam" id="PF00501">
    <property type="entry name" value="AMP-binding"/>
    <property type="match status" value="1"/>
</dbReference>
<dbReference type="InterPro" id="IPR001031">
    <property type="entry name" value="Thioesterase"/>
</dbReference>
<dbReference type="AlphaFoldDB" id="A0A3L8RQL5"/>
<dbReference type="PROSITE" id="PS50075">
    <property type="entry name" value="CARRIER"/>
    <property type="match status" value="1"/>
</dbReference>
<evidence type="ECO:0000256" key="1">
    <source>
        <dbReference type="ARBA" id="ARBA00001957"/>
    </source>
</evidence>
<dbReference type="InterPro" id="IPR036736">
    <property type="entry name" value="ACP-like_sf"/>
</dbReference>
<evidence type="ECO:0000313" key="7">
    <source>
        <dbReference type="Proteomes" id="UP000281594"/>
    </source>
</evidence>
<evidence type="ECO:0000256" key="2">
    <source>
        <dbReference type="ARBA" id="ARBA00022450"/>
    </source>
</evidence>
<dbReference type="InterPro" id="IPR020845">
    <property type="entry name" value="AMP-binding_CS"/>
</dbReference>
<dbReference type="InterPro" id="IPR000873">
    <property type="entry name" value="AMP-dep_synth/lig_dom"/>
</dbReference>
<organism evidence="6 7">
    <name type="scientific">Streptomyces rapamycinicus (strain ATCC 29253 / DSM 41530 / NRRL 5491 / AYB-994)</name>
    <name type="common">Streptomyces hygroscopicus (strain ATCC 29253)</name>
    <dbReference type="NCBI Taxonomy" id="1343740"/>
    <lineage>
        <taxon>Bacteria</taxon>
        <taxon>Bacillati</taxon>
        <taxon>Actinomycetota</taxon>
        <taxon>Actinomycetes</taxon>
        <taxon>Kitasatosporales</taxon>
        <taxon>Streptomycetaceae</taxon>
        <taxon>Streptomyces</taxon>
        <taxon>Streptomyces violaceusniger group</taxon>
    </lineage>
</organism>
<dbReference type="Pfam" id="PF00550">
    <property type="entry name" value="PP-binding"/>
    <property type="match status" value="1"/>
</dbReference>
<dbReference type="Proteomes" id="UP000281594">
    <property type="component" value="Unassembled WGS sequence"/>
</dbReference>
<evidence type="ECO:0000259" key="5">
    <source>
        <dbReference type="PROSITE" id="PS50075"/>
    </source>
</evidence>
<dbReference type="SUPFAM" id="SSF47336">
    <property type="entry name" value="ACP-like"/>
    <property type="match status" value="1"/>
</dbReference>
<accession>A0A3L8RQL5</accession>